<dbReference type="AlphaFoldDB" id="A0A0P4VP39"/>
<dbReference type="GO" id="GO:0000813">
    <property type="term" value="C:ESCRT I complex"/>
    <property type="evidence" value="ECO:0007669"/>
    <property type="project" value="TreeGrafter"/>
</dbReference>
<comment type="similarity">
    <text evidence="2">Belongs to the VPS37 family.</text>
</comment>
<proteinExistence type="evidence at transcript level"/>
<dbReference type="EMBL" id="GDKW01003097">
    <property type="protein sequence ID" value="JAI53498.1"/>
    <property type="molecule type" value="mRNA"/>
</dbReference>
<dbReference type="PROSITE" id="PS51314">
    <property type="entry name" value="VPS37_C"/>
    <property type="match status" value="1"/>
</dbReference>
<evidence type="ECO:0000256" key="4">
    <source>
        <dbReference type="ARBA" id="ARBA00022753"/>
    </source>
</evidence>
<accession>A0A0P4VP39</accession>
<evidence type="ECO:0000256" key="2">
    <source>
        <dbReference type="ARBA" id="ARBA00007617"/>
    </source>
</evidence>
<evidence type="ECO:0000256" key="1">
    <source>
        <dbReference type="ARBA" id="ARBA00004633"/>
    </source>
</evidence>
<evidence type="ECO:0000256" key="6">
    <source>
        <dbReference type="ARBA" id="ARBA00025010"/>
    </source>
</evidence>
<keyword evidence="5 7" id="KW-0653">Protein transport</keyword>
<comment type="function">
    <text evidence="6">Component of the ESCRT-I complex, a regulator of vesicular trafficking process. Required for the sorting of endocytic ubiquitinated cargos into multivesicular bodies. May be involved in cell growth and differentiation.</text>
</comment>
<keyword evidence="3 7" id="KW-0813">Transport</keyword>
<dbReference type="PANTHER" id="PTHR13678">
    <property type="entry name" value="VACUOLAR PROTEIN SORTING-ASSOCIATED PROTEIN 37"/>
    <property type="match status" value="1"/>
</dbReference>
<dbReference type="GO" id="GO:0006623">
    <property type="term" value="P:protein targeting to vacuole"/>
    <property type="evidence" value="ECO:0007669"/>
    <property type="project" value="TreeGrafter"/>
</dbReference>
<dbReference type="GO" id="GO:0043162">
    <property type="term" value="P:ubiquitin-dependent protein catabolic process via the multivesicular body sorting pathway"/>
    <property type="evidence" value="ECO:0007669"/>
    <property type="project" value="TreeGrafter"/>
</dbReference>
<dbReference type="SUPFAM" id="SSF140111">
    <property type="entry name" value="Endosomal sorting complex assembly domain"/>
    <property type="match status" value="1"/>
</dbReference>
<evidence type="ECO:0000256" key="3">
    <source>
        <dbReference type="ARBA" id="ARBA00022448"/>
    </source>
</evidence>
<sequence>KIKSVSENFGFLAHLNTEELRSVLNDESKLEEMVKDVKQCKDIEKEKEMLLVSNRSLAEYNLNQEPMLILSKKQLVELSEICQDLYKSIENKFSGSAPKWGVNSLETKLSVLQMATQEIEEESEGIAESFLDGSVEIDDFLERFMQRRKIMHLRKVKADKMKEIIREHLNSRSSVRTNPQTSYPLSSYYRPQNYDLNGGVRPVY</sequence>
<evidence type="ECO:0000259" key="8">
    <source>
        <dbReference type="PROSITE" id="PS51314"/>
    </source>
</evidence>
<dbReference type="Pfam" id="PF07200">
    <property type="entry name" value="Mod_r"/>
    <property type="match status" value="1"/>
</dbReference>
<evidence type="ECO:0000313" key="9">
    <source>
        <dbReference type="EMBL" id="JAI53498.1"/>
    </source>
</evidence>
<evidence type="ECO:0000256" key="7">
    <source>
        <dbReference type="PROSITE-ProRule" id="PRU00646"/>
    </source>
</evidence>
<reference evidence="9" key="2">
    <citation type="journal article" date="2016" name="PLoS Negl. Trop. Dis.">
        <title>A Deep Insight into the Sialome of Rhodnius neglectus, a Vector of Chagas Disease.</title>
        <authorList>
            <person name="Santiago P.B."/>
            <person name="Assumpcao T.C."/>
            <person name="Araujo C.N."/>
            <person name="Bastos I.M."/>
            <person name="Neves D."/>
            <person name="Silva I.G."/>
            <person name="Charneau S."/>
            <person name="Queiroz R.M."/>
            <person name="Raiol T."/>
            <person name="Oliveira J.V."/>
            <person name="Sousa M.V."/>
            <person name="Calvo E."/>
            <person name="Ribeiro J.M."/>
            <person name="Santana J.M."/>
        </authorList>
    </citation>
    <scope>NUCLEOTIDE SEQUENCE</scope>
    <source>
        <tissue evidence="9">Salivary glands</tissue>
    </source>
</reference>
<protein>
    <submittedName>
        <fullName evidence="9">Putative vacuolar protein</fullName>
    </submittedName>
</protein>
<name>A0A0P4VP39_9HEMI</name>
<dbReference type="GO" id="GO:0006612">
    <property type="term" value="P:protein targeting to membrane"/>
    <property type="evidence" value="ECO:0007669"/>
    <property type="project" value="TreeGrafter"/>
</dbReference>
<organism evidence="9">
    <name type="scientific">Rhodnius neglectus</name>
    <dbReference type="NCBI Taxonomy" id="72488"/>
    <lineage>
        <taxon>Eukaryota</taxon>
        <taxon>Metazoa</taxon>
        <taxon>Ecdysozoa</taxon>
        <taxon>Arthropoda</taxon>
        <taxon>Hexapoda</taxon>
        <taxon>Insecta</taxon>
        <taxon>Pterygota</taxon>
        <taxon>Neoptera</taxon>
        <taxon>Paraneoptera</taxon>
        <taxon>Hemiptera</taxon>
        <taxon>Heteroptera</taxon>
        <taxon>Panheteroptera</taxon>
        <taxon>Cimicomorpha</taxon>
        <taxon>Reduviidae</taxon>
        <taxon>Triatominae</taxon>
        <taxon>Rhodnius</taxon>
    </lineage>
</organism>
<dbReference type="Gene3D" id="1.10.287.660">
    <property type="entry name" value="Helix hairpin bin"/>
    <property type="match status" value="1"/>
</dbReference>
<comment type="subcellular location">
    <subcellularLocation>
        <location evidence="1">Late endosome membrane</location>
        <topology evidence="1">Peripheral membrane protein</topology>
    </subcellularLocation>
</comment>
<keyword evidence="4" id="KW-0967">Endosome</keyword>
<dbReference type="InterPro" id="IPR037202">
    <property type="entry name" value="ESCRT_assembly_dom"/>
</dbReference>
<reference key="1">
    <citation type="submission" date="2015-09" db="EMBL/GenBank/DDBJ databases">
        <title>A Deep insight into the sialome of Rhodnius neglectus, a vector of Chagas disease.</title>
        <authorList>
            <person name="Santiago P.B."/>
            <person name="Assumpcao T.C."/>
            <person name="Araujo C.N."/>
            <person name="Garcia I."/>
            <person name="Queiroz R.M."/>
            <person name="Raiol T."/>
            <person name="Ricart C.A."/>
            <person name="Neves D."/>
            <person name="Calvo E."/>
            <person name="Ribeiro J.M."/>
            <person name="Santana J.M."/>
        </authorList>
    </citation>
    <scope>NUCLEOTIDE SEQUENCE</scope>
    <source>
        <tissue>Salivary glands</tissue>
    </source>
</reference>
<feature type="non-terminal residue" evidence="9">
    <location>
        <position position="1"/>
    </location>
</feature>
<dbReference type="InterPro" id="IPR009851">
    <property type="entry name" value="Mod_r"/>
</dbReference>
<dbReference type="PANTHER" id="PTHR13678:SF27">
    <property type="entry name" value="LD45836P"/>
    <property type="match status" value="1"/>
</dbReference>
<dbReference type="InterPro" id="IPR029012">
    <property type="entry name" value="Helix_hairpin_bin_sf"/>
</dbReference>
<feature type="domain" description="VPS37 C-terminal" evidence="8">
    <location>
        <begin position="79"/>
        <end position="175"/>
    </location>
</feature>
<evidence type="ECO:0000256" key="5">
    <source>
        <dbReference type="ARBA" id="ARBA00022927"/>
    </source>
</evidence>
<dbReference type="GO" id="GO:0031902">
    <property type="term" value="C:late endosome membrane"/>
    <property type="evidence" value="ECO:0007669"/>
    <property type="project" value="UniProtKB-SubCell"/>
</dbReference>